<proteinExistence type="predicted"/>
<evidence type="ECO:0000256" key="1">
    <source>
        <dbReference type="SAM" id="MobiDB-lite"/>
    </source>
</evidence>
<sequence length="171" mass="18526">MTGFGVDLTAMGQAIKGINDTVAALKEIAPDGGHLASTTSTFGMLCPGQDECGDEVLADALEEFFDRWRWGLRHLVKEGTEMVSALTDTKSVYEQAEDKVKEAFQLLLGNPNSHDDPTKQSWEDLAKSGLNQTTPGEQWDKATKGAADAWDSSVKDILGEETSFKKAGDRS</sequence>
<gene>
    <name evidence="2" type="ORF">ACFOWZ_19680</name>
</gene>
<dbReference type="Proteomes" id="UP001595690">
    <property type="component" value="Unassembled WGS sequence"/>
</dbReference>
<feature type="compositionally biased region" description="Basic and acidic residues" evidence="1">
    <location>
        <begin position="113"/>
        <end position="126"/>
    </location>
</feature>
<evidence type="ECO:0000313" key="3">
    <source>
        <dbReference type="Proteomes" id="UP001595690"/>
    </source>
</evidence>
<keyword evidence="3" id="KW-1185">Reference proteome</keyword>
<dbReference type="RefSeq" id="WP_382374430.1">
    <property type="nucleotide sequence ID" value="NZ_JBHRZI010000015.1"/>
</dbReference>
<feature type="region of interest" description="Disordered" evidence="1">
    <location>
        <begin position="109"/>
        <end position="146"/>
    </location>
</feature>
<name>A0ABV8BW72_9PSEU</name>
<reference evidence="3" key="1">
    <citation type="journal article" date="2019" name="Int. J. Syst. Evol. Microbiol.">
        <title>The Global Catalogue of Microorganisms (GCM) 10K type strain sequencing project: providing services to taxonomists for standard genome sequencing and annotation.</title>
        <authorList>
            <consortium name="The Broad Institute Genomics Platform"/>
            <consortium name="The Broad Institute Genome Sequencing Center for Infectious Disease"/>
            <person name="Wu L."/>
            <person name="Ma J."/>
        </authorList>
    </citation>
    <scope>NUCLEOTIDE SEQUENCE [LARGE SCALE GENOMIC DNA]</scope>
    <source>
        <strain evidence="3">CGMCC 4.7405</strain>
    </source>
</reference>
<dbReference type="EMBL" id="JBHRZI010000015">
    <property type="protein sequence ID" value="MFC3893700.1"/>
    <property type="molecule type" value="Genomic_DNA"/>
</dbReference>
<organism evidence="2 3">
    <name type="scientific">Lentzea rhizosphaerae</name>
    <dbReference type="NCBI Taxonomy" id="2041025"/>
    <lineage>
        <taxon>Bacteria</taxon>
        <taxon>Bacillati</taxon>
        <taxon>Actinomycetota</taxon>
        <taxon>Actinomycetes</taxon>
        <taxon>Pseudonocardiales</taxon>
        <taxon>Pseudonocardiaceae</taxon>
        <taxon>Lentzea</taxon>
    </lineage>
</organism>
<protein>
    <recommendedName>
        <fullName evidence="4">Excreted virulence factor EspC, type VII ESX diderm</fullName>
    </recommendedName>
</protein>
<accession>A0ABV8BW72</accession>
<comment type="caution">
    <text evidence="2">The sequence shown here is derived from an EMBL/GenBank/DDBJ whole genome shotgun (WGS) entry which is preliminary data.</text>
</comment>
<evidence type="ECO:0000313" key="2">
    <source>
        <dbReference type="EMBL" id="MFC3893700.1"/>
    </source>
</evidence>
<evidence type="ECO:0008006" key="4">
    <source>
        <dbReference type="Google" id="ProtNLM"/>
    </source>
</evidence>